<dbReference type="SUPFAM" id="SSF48239">
    <property type="entry name" value="Terpenoid cyclases/Protein prenyltransferases"/>
    <property type="match status" value="1"/>
</dbReference>
<dbReference type="SUPFAM" id="SSF48576">
    <property type="entry name" value="Terpenoid synthases"/>
    <property type="match status" value="1"/>
</dbReference>
<dbReference type="FunFam" id="1.10.600.10:FF:000007">
    <property type="entry name" value="Isoprene synthase, chloroplastic"/>
    <property type="match status" value="1"/>
</dbReference>
<dbReference type="InterPro" id="IPR005630">
    <property type="entry name" value="Terpene_synthase_metal-bd"/>
</dbReference>
<dbReference type="SFLD" id="SFLDG01019">
    <property type="entry name" value="Terpene_Cyclase_Like_1_C_Termi"/>
    <property type="match status" value="1"/>
</dbReference>
<dbReference type="PANTHER" id="PTHR31225">
    <property type="entry name" value="OS04G0344100 PROTEIN-RELATED"/>
    <property type="match status" value="1"/>
</dbReference>
<proteinExistence type="predicted"/>
<dbReference type="GO" id="GO:0016102">
    <property type="term" value="P:diterpenoid biosynthetic process"/>
    <property type="evidence" value="ECO:0007669"/>
    <property type="project" value="InterPro"/>
</dbReference>
<dbReference type="Gene3D" id="1.10.600.10">
    <property type="entry name" value="Farnesyl Diphosphate Synthase"/>
    <property type="match status" value="1"/>
</dbReference>
<dbReference type="Gene3D" id="1.50.10.130">
    <property type="entry name" value="Terpene synthase, N-terminal domain"/>
    <property type="match status" value="1"/>
</dbReference>
<dbReference type="SFLD" id="SFLDS00005">
    <property type="entry name" value="Isoprenoid_Synthase_Type_I"/>
    <property type="match status" value="1"/>
</dbReference>
<dbReference type="Proteomes" id="UP001179952">
    <property type="component" value="Unassembled WGS sequence"/>
</dbReference>
<name>A0AAV9AH69_ACOGR</name>
<dbReference type="InterPro" id="IPR008930">
    <property type="entry name" value="Terpenoid_cyclase/PrenylTrfase"/>
</dbReference>
<keyword evidence="7" id="KW-1185">Reference proteome</keyword>
<accession>A0AAV9AH69</accession>
<dbReference type="InterPro" id="IPR008949">
    <property type="entry name" value="Isoprenoid_synthase_dom_sf"/>
</dbReference>
<protein>
    <submittedName>
        <fullName evidence="6">Terpene synthase 2</fullName>
    </submittedName>
</protein>
<dbReference type="InterPro" id="IPR036965">
    <property type="entry name" value="Terpene_synth_N_sf"/>
</dbReference>
<evidence type="ECO:0000256" key="3">
    <source>
        <dbReference type="ARBA" id="ARBA00023239"/>
    </source>
</evidence>
<reference evidence="6" key="2">
    <citation type="submission" date="2023-06" db="EMBL/GenBank/DDBJ databases">
        <authorList>
            <person name="Ma L."/>
            <person name="Liu K.-W."/>
            <person name="Li Z."/>
            <person name="Hsiao Y.-Y."/>
            <person name="Qi Y."/>
            <person name="Fu T."/>
            <person name="Tang G."/>
            <person name="Zhang D."/>
            <person name="Sun W.-H."/>
            <person name="Liu D.-K."/>
            <person name="Li Y."/>
            <person name="Chen G.-Z."/>
            <person name="Liu X.-D."/>
            <person name="Liao X.-Y."/>
            <person name="Jiang Y.-T."/>
            <person name="Yu X."/>
            <person name="Hao Y."/>
            <person name="Huang J."/>
            <person name="Zhao X.-W."/>
            <person name="Ke S."/>
            <person name="Chen Y.-Y."/>
            <person name="Wu W.-L."/>
            <person name="Hsu J.-L."/>
            <person name="Lin Y.-F."/>
            <person name="Huang M.-D."/>
            <person name="Li C.-Y."/>
            <person name="Huang L."/>
            <person name="Wang Z.-W."/>
            <person name="Zhao X."/>
            <person name="Zhong W.-Y."/>
            <person name="Peng D.-H."/>
            <person name="Ahmad S."/>
            <person name="Lan S."/>
            <person name="Zhang J.-S."/>
            <person name="Tsai W.-C."/>
            <person name="Van De Peer Y."/>
            <person name="Liu Z.-J."/>
        </authorList>
    </citation>
    <scope>NUCLEOTIDE SEQUENCE</scope>
    <source>
        <strain evidence="6">SCP</strain>
        <tissue evidence="6">Leaves</tissue>
    </source>
</reference>
<gene>
    <name evidence="6" type="ORF">QJS04_geneDACA016212</name>
</gene>
<keyword evidence="1" id="KW-0479">Metal-binding</keyword>
<dbReference type="InterPro" id="IPR001906">
    <property type="entry name" value="Terpene_synth_N"/>
</dbReference>
<comment type="caution">
    <text evidence="6">The sequence shown here is derived from an EMBL/GenBank/DDBJ whole genome shotgun (WGS) entry which is preliminary data.</text>
</comment>
<dbReference type="AlphaFoldDB" id="A0AAV9AH69"/>
<sequence>MLKHVDDPMREMILIDTIQRLGLKYHFEHEIDASLKILNDMCFDYDLHFFSLHFRLLRQGGYNIPSNGFNKFKDNTGKFKESLKFDAKALLSLYEAAHMGMRGEEILKEAIDFAGGNLKFVKDRVSPSLAMDISRALEMPLRKGMARLQARQYISIYAKDEVRDDILLKLAKLDYNRVQKLHQEELRNISMWWKELGLVKKLSYARDRLVECYFWAMGVYHEPHHSRARTIYTKIISLISLMDDTYDVYGTLDELLPFYETIQRWDLGDIEELPDYMKAYILALTDTFKKIERELALEGNSYHVDYLKKAFTTLSKSYLDEVIWGSKKYMPTFIEYLKVSTISCGYPALSCLSLVGMGDVVTKQAFDWVLTVPPIVYAAALICRLKDDLDPNELEQKDAHSATSIRCYMIDNGVSEEEARLKIGKMVEDAWKTINEEMVIKASPIPIEVRRRVLNLACMMEVIFKNADNYNYPAGEMKDSIAMLMVHPVAI</sequence>
<dbReference type="GO" id="GO:0010333">
    <property type="term" value="F:terpene synthase activity"/>
    <property type="evidence" value="ECO:0007669"/>
    <property type="project" value="InterPro"/>
</dbReference>
<dbReference type="InterPro" id="IPR050148">
    <property type="entry name" value="Terpene_synthase-like"/>
</dbReference>
<evidence type="ECO:0000256" key="1">
    <source>
        <dbReference type="ARBA" id="ARBA00022723"/>
    </source>
</evidence>
<dbReference type="FunFam" id="1.50.10.130:FF:000001">
    <property type="entry name" value="Isoprene synthase, chloroplastic"/>
    <property type="match status" value="1"/>
</dbReference>
<evidence type="ECO:0000259" key="4">
    <source>
        <dbReference type="Pfam" id="PF01397"/>
    </source>
</evidence>
<dbReference type="InterPro" id="IPR034741">
    <property type="entry name" value="Terpene_cyclase-like_1_C"/>
</dbReference>
<dbReference type="InterPro" id="IPR044814">
    <property type="entry name" value="Terpene_cyclase_plant_C1"/>
</dbReference>
<feature type="domain" description="Terpene synthase metal-binding" evidence="5">
    <location>
        <begin position="194"/>
        <end position="433"/>
    </location>
</feature>
<dbReference type="GO" id="GO:0000287">
    <property type="term" value="F:magnesium ion binding"/>
    <property type="evidence" value="ECO:0007669"/>
    <property type="project" value="InterPro"/>
</dbReference>
<dbReference type="Pfam" id="PF01397">
    <property type="entry name" value="Terpene_synth"/>
    <property type="match status" value="1"/>
</dbReference>
<reference evidence="6" key="1">
    <citation type="journal article" date="2023" name="Nat. Commun.">
        <title>Diploid and tetraploid genomes of Acorus and the evolution of monocots.</title>
        <authorList>
            <person name="Ma L."/>
            <person name="Liu K.W."/>
            <person name="Li Z."/>
            <person name="Hsiao Y.Y."/>
            <person name="Qi Y."/>
            <person name="Fu T."/>
            <person name="Tang G.D."/>
            <person name="Zhang D."/>
            <person name="Sun W.H."/>
            <person name="Liu D.K."/>
            <person name="Li Y."/>
            <person name="Chen G.Z."/>
            <person name="Liu X.D."/>
            <person name="Liao X.Y."/>
            <person name="Jiang Y.T."/>
            <person name="Yu X."/>
            <person name="Hao Y."/>
            <person name="Huang J."/>
            <person name="Zhao X.W."/>
            <person name="Ke S."/>
            <person name="Chen Y.Y."/>
            <person name="Wu W.L."/>
            <person name="Hsu J.L."/>
            <person name="Lin Y.F."/>
            <person name="Huang M.D."/>
            <person name="Li C.Y."/>
            <person name="Huang L."/>
            <person name="Wang Z.W."/>
            <person name="Zhao X."/>
            <person name="Zhong W.Y."/>
            <person name="Peng D.H."/>
            <person name="Ahmad S."/>
            <person name="Lan S."/>
            <person name="Zhang J.S."/>
            <person name="Tsai W.C."/>
            <person name="Van de Peer Y."/>
            <person name="Liu Z.J."/>
        </authorList>
    </citation>
    <scope>NUCLEOTIDE SEQUENCE</scope>
    <source>
        <strain evidence="6">SCP</strain>
    </source>
</reference>
<evidence type="ECO:0000259" key="5">
    <source>
        <dbReference type="Pfam" id="PF03936"/>
    </source>
</evidence>
<evidence type="ECO:0000256" key="2">
    <source>
        <dbReference type="ARBA" id="ARBA00022842"/>
    </source>
</evidence>
<evidence type="ECO:0000313" key="6">
    <source>
        <dbReference type="EMBL" id="KAK1263302.1"/>
    </source>
</evidence>
<organism evidence="6 7">
    <name type="scientific">Acorus gramineus</name>
    <name type="common">Dwarf sweet flag</name>
    <dbReference type="NCBI Taxonomy" id="55184"/>
    <lineage>
        <taxon>Eukaryota</taxon>
        <taxon>Viridiplantae</taxon>
        <taxon>Streptophyta</taxon>
        <taxon>Embryophyta</taxon>
        <taxon>Tracheophyta</taxon>
        <taxon>Spermatophyta</taxon>
        <taxon>Magnoliopsida</taxon>
        <taxon>Liliopsida</taxon>
        <taxon>Acoraceae</taxon>
        <taxon>Acorus</taxon>
    </lineage>
</organism>
<dbReference type="PANTHER" id="PTHR31225:SF93">
    <property type="entry name" value="ALPHA-HUMULENE_(-)-(E)-BETA-CARYOPHYLLENE SYNTHASE"/>
    <property type="match status" value="1"/>
</dbReference>
<keyword evidence="2" id="KW-0460">Magnesium</keyword>
<evidence type="ECO:0000313" key="7">
    <source>
        <dbReference type="Proteomes" id="UP001179952"/>
    </source>
</evidence>
<dbReference type="EMBL" id="JAUJYN010000009">
    <property type="protein sequence ID" value="KAK1263302.1"/>
    <property type="molecule type" value="Genomic_DNA"/>
</dbReference>
<dbReference type="Pfam" id="PF03936">
    <property type="entry name" value="Terpene_synth_C"/>
    <property type="match status" value="1"/>
</dbReference>
<feature type="domain" description="Terpene synthase N-terminal" evidence="4">
    <location>
        <begin position="6"/>
        <end position="137"/>
    </location>
</feature>
<keyword evidence="3" id="KW-0456">Lyase</keyword>
<dbReference type="CDD" id="cd00684">
    <property type="entry name" value="Terpene_cyclase_plant_C1"/>
    <property type="match status" value="1"/>
</dbReference>